<gene>
    <name evidence="9" type="ORF">SCP_0503060</name>
</gene>
<feature type="region of interest" description="Disordered" evidence="8">
    <location>
        <begin position="403"/>
        <end position="453"/>
    </location>
</feature>
<reference evidence="9 10" key="1">
    <citation type="journal article" date="2018" name="Sci. Rep.">
        <title>Genome sequence of the cauliflower mushroom Sparassis crispa (Hanabiratake) and its association with beneficial usage.</title>
        <authorList>
            <person name="Kiyama R."/>
            <person name="Furutani Y."/>
            <person name="Kawaguchi K."/>
            <person name="Nakanishi T."/>
        </authorList>
    </citation>
    <scope>NUCLEOTIDE SEQUENCE [LARGE SCALE GENOMIC DNA]</scope>
</reference>
<feature type="compositionally biased region" description="Basic and acidic residues" evidence="8">
    <location>
        <begin position="403"/>
        <end position="426"/>
    </location>
</feature>
<evidence type="ECO:0000256" key="7">
    <source>
        <dbReference type="ARBA" id="ARBA00073820"/>
    </source>
</evidence>
<name>A0A401GM39_9APHY</name>
<evidence type="ECO:0000256" key="4">
    <source>
        <dbReference type="ARBA" id="ARBA00022490"/>
    </source>
</evidence>
<evidence type="ECO:0000256" key="6">
    <source>
        <dbReference type="ARBA" id="ARBA00063309"/>
    </source>
</evidence>
<dbReference type="GO" id="GO:0005737">
    <property type="term" value="C:cytoplasm"/>
    <property type="evidence" value="ECO:0007669"/>
    <property type="project" value="UniProtKB-SubCell"/>
</dbReference>
<dbReference type="SMART" id="SM00268">
    <property type="entry name" value="ACTIN"/>
    <property type="match status" value="1"/>
</dbReference>
<dbReference type="InterPro" id="IPR004000">
    <property type="entry name" value="Actin"/>
</dbReference>
<dbReference type="Gene3D" id="2.30.36.70">
    <property type="entry name" value="Actin, Chain A, domain 2"/>
    <property type="match status" value="1"/>
</dbReference>
<dbReference type="Pfam" id="PF00022">
    <property type="entry name" value="Actin"/>
    <property type="match status" value="1"/>
</dbReference>
<dbReference type="Gene3D" id="3.30.420.40">
    <property type="match status" value="2"/>
</dbReference>
<evidence type="ECO:0000313" key="10">
    <source>
        <dbReference type="Proteomes" id="UP000287166"/>
    </source>
</evidence>
<dbReference type="SUPFAM" id="SSF53067">
    <property type="entry name" value="Actin-like ATPase domain"/>
    <property type="match status" value="2"/>
</dbReference>
<keyword evidence="10" id="KW-1185">Reference proteome</keyword>
<evidence type="ECO:0000256" key="5">
    <source>
        <dbReference type="ARBA" id="ARBA00025222"/>
    </source>
</evidence>
<dbReference type="CDD" id="cd10210">
    <property type="entry name" value="ASKHA_NBD_Arp6"/>
    <property type="match status" value="1"/>
</dbReference>
<accession>A0A401GM39</accession>
<dbReference type="FunFam" id="3.90.640.10:FF:000014">
    <property type="entry name" value="Putative actin-related protein 6"/>
    <property type="match status" value="1"/>
</dbReference>
<dbReference type="Proteomes" id="UP000287166">
    <property type="component" value="Unassembled WGS sequence"/>
</dbReference>
<comment type="caution">
    <text evidence="9">The sequence shown here is derived from an EMBL/GenBank/DDBJ whole genome shotgun (WGS) entry which is preliminary data.</text>
</comment>
<comment type="similarity">
    <text evidence="2">Belongs to the actin family. ARP6 subfamily.</text>
</comment>
<protein>
    <recommendedName>
        <fullName evidence="3">Actin-like protein ARP6</fullName>
    </recommendedName>
    <alternativeName>
        <fullName evidence="7">Actin-like protein arp6</fullName>
    </alternativeName>
</protein>
<dbReference type="FunCoup" id="A0A401GM39">
    <property type="interactions" value="143"/>
</dbReference>
<comment type="function">
    <text evidence="5">Component of the SWR1 complex which mediates the ATP-dependent exchange of histone H2A for the H2A variant HZT1 leading to transcriptional regulation of selected genes by chromatin remodeling. Involved in chromosome stability.</text>
</comment>
<dbReference type="InParanoid" id="A0A401GM39"/>
<dbReference type="GeneID" id="38780175"/>
<dbReference type="GO" id="GO:0005634">
    <property type="term" value="C:nucleus"/>
    <property type="evidence" value="ECO:0007669"/>
    <property type="project" value="UniProtKB-ARBA"/>
</dbReference>
<evidence type="ECO:0000256" key="3">
    <source>
        <dbReference type="ARBA" id="ARBA00018633"/>
    </source>
</evidence>
<dbReference type="EMBL" id="BFAD01000005">
    <property type="protein sequence ID" value="GBE83258.1"/>
    <property type="molecule type" value="Genomic_DNA"/>
</dbReference>
<dbReference type="Gene3D" id="3.90.640.10">
    <property type="entry name" value="Actin, Chain A, domain 4"/>
    <property type="match status" value="1"/>
</dbReference>
<evidence type="ECO:0000313" key="9">
    <source>
        <dbReference type="EMBL" id="GBE83258.1"/>
    </source>
</evidence>
<keyword evidence="4" id="KW-0963">Cytoplasm</keyword>
<dbReference type="PANTHER" id="PTHR11937">
    <property type="entry name" value="ACTIN"/>
    <property type="match status" value="1"/>
</dbReference>
<proteinExistence type="inferred from homology"/>
<evidence type="ECO:0000256" key="8">
    <source>
        <dbReference type="SAM" id="MobiDB-lite"/>
    </source>
</evidence>
<organism evidence="9 10">
    <name type="scientific">Sparassis crispa</name>
    <dbReference type="NCBI Taxonomy" id="139825"/>
    <lineage>
        <taxon>Eukaryota</taxon>
        <taxon>Fungi</taxon>
        <taxon>Dikarya</taxon>
        <taxon>Basidiomycota</taxon>
        <taxon>Agaricomycotina</taxon>
        <taxon>Agaricomycetes</taxon>
        <taxon>Polyporales</taxon>
        <taxon>Sparassidaceae</taxon>
        <taxon>Sparassis</taxon>
    </lineage>
</organism>
<evidence type="ECO:0000256" key="1">
    <source>
        <dbReference type="ARBA" id="ARBA00004496"/>
    </source>
</evidence>
<evidence type="ECO:0000256" key="2">
    <source>
        <dbReference type="ARBA" id="ARBA00005665"/>
    </source>
</evidence>
<dbReference type="AlphaFoldDB" id="A0A401GM39"/>
<dbReference type="InterPro" id="IPR043129">
    <property type="entry name" value="ATPase_NBD"/>
</dbReference>
<sequence>MKLPHVVIVENGAGTIKAGVLGDHGGQPRIIPNAIISSKGNKTAYFGHEFEKCQDYSSLHFHLPFEKGFLVDWDAQKAVWDGMFSSDCLEVDTTESSLLITEPYFNLPNIQEVYDQFVFEEYEFKSYYRCTPASLIPHGTLFAGPSLEPPECMIIVDSGFSFTHVVPIMNGSVLWNAVKRIDVGGKLLTNQLKELASFRQWNMMDETYIMNDIKESCCYVSINFRRDLEITHANSRNNEIVQEYILPDFSVHRPGRIRRAGEQLDDNSQVMYMNNERFTVPEVIFRPDNIGLNQCGLATAVASSINLLPEDLRGMFWAHIGLIGGNTNIPGFQERLTNELRSLAPVECEVAVHTTNDPMTEAYRSAVGFASKPEFFQCVVTREEYLEMGSKASRRKFRDWRPMDRETDRGRDSAFKGRGIRTREDDGASSPPAAKRGTKARGRGRGAGVRRQG</sequence>
<dbReference type="OrthoDB" id="6220758at2759"/>
<comment type="subcellular location">
    <subcellularLocation>
        <location evidence="1">Cytoplasm</location>
    </subcellularLocation>
</comment>
<comment type="subunit">
    <text evidence="6">Component of the SWR1 chromatin remodeling complex.</text>
</comment>
<dbReference type="STRING" id="139825.A0A401GM39"/>
<dbReference type="RefSeq" id="XP_027614171.1">
    <property type="nucleotide sequence ID" value="XM_027758370.1"/>
</dbReference>